<dbReference type="EMBL" id="JAGFNK010000064">
    <property type="protein sequence ID" value="KAI9509458.1"/>
    <property type="molecule type" value="Genomic_DNA"/>
</dbReference>
<dbReference type="Proteomes" id="UP001207468">
    <property type="component" value="Unassembled WGS sequence"/>
</dbReference>
<reference evidence="1" key="1">
    <citation type="submission" date="2021-03" db="EMBL/GenBank/DDBJ databases">
        <title>Evolutionary priming and transition to the ectomycorrhizal habit in an iconic lineage of mushroom-forming fungi: is preadaptation a requirement?</title>
        <authorList>
            <consortium name="DOE Joint Genome Institute"/>
            <person name="Looney B.P."/>
            <person name="Miyauchi S."/>
            <person name="Morin E."/>
            <person name="Drula E."/>
            <person name="Courty P.E."/>
            <person name="Chicoki N."/>
            <person name="Fauchery L."/>
            <person name="Kohler A."/>
            <person name="Kuo A."/>
            <person name="LaButti K."/>
            <person name="Pangilinan J."/>
            <person name="Lipzen A."/>
            <person name="Riley R."/>
            <person name="Andreopoulos W."/>
            <person name="He G."/>
            <person name="Johnson J."/>
            <person name="Barry K.W."/>
            <person name="Grigoriev I.V."/>
            <person name="Nagy L."/>
            <person name="Hibbett D."/>
            <person name="Henrissat B."/>
            <person name="Matheny P.B."/>
            <person name="Labbe J."/>
            <person name="Martin A.F."/>
        </authorList>
    </citation>
    <scope>NUCLEOTIDE SEQUENCE</scope>
    <source>
        <strain evidence="1">BPL698</strain>
    </source>
</reference>
<sequence>MSIPFLWLFLSSWPLVAVFSHPHHPPTHLNRRGSSRGVPPQGFYDPRNGGGSWLTEVNDTFPIGLGEPLNVVLLGSSDPAVLVDQQNDGGLRNYFLSFGFAGECLGQHSGSDQEANLGDGRGYLNETAVMRYDYGDPTLGTCKETVEGGNHFRYWIQSGSSANSGAVFIASSYELPTQLHHDIIFNGYNFARDWLIGNATAQSTLIPTENLTNGTTFSGQTSYAGYVYQSNVQYVSGFLSNTSNGINHFLSVGANGTSAVDGLVAFVDVKILTAPSGASVKSPARPSARPSLFAIAVVLMSMLAAALFP</sequence>
<proteinExistence type="predicted"/>
<evidence type="ECO:0000313" key="2">
    <source>
        <dbReference type="Proteomes" id="UP001207468"/>
    </source>
</evidence>
<comment type="caution">
    <text evidence="1">The sequence shown here is derived from an EMBL/GenBank/DDBJ whole genome shotgun (WGS) entry which is preliminary data.</text>
</comment>
<gene>
    <name evidence="1" type="ORF">F5148DRAFT_754507</name>
</gene>
<protein>
    <submittedName>
        <fullName evidence="1">Uncharacterized protein</fullName>
    </submittedName>
</protein>
<accession>A0ACC0UCV3</accession>
<name>A0ACC0UCV3_9AGAM</name>
<organism evidence="1 2">
    <name type="scientific">Russula earlei</name>
    <dbReference type="NCBI Taxonomy" id="71964"/>
    <lineage>
        <taxon>Eukaryota</taxon>
        <taxon>Fungi</taxon>
        <taxon>Dikarya</taxon>
        <taxon>Basidiomycota</taxon>
        <taxon>Agaricomycotina</taxon>
        <taxon>Agaricomycetes</taxon>
        <taxon>Russulales</taxon>
        <taxon>Russulaceae</taxon>
        <taxon>Russula</taxon>
    </lineage>
</organism>
<evidence type="ECO:0000313" key="1">
    <source>
        <dbReference type="EMBL" id="KAI9509458.1"/>
    </source>
</evidence>
<keyword evidence="2" id="KW-1185">Reference proteome</keyword>